<dbReference type="RefSeq" id="XP_062677719.1">
    <property type="nucleotide sequence ID" value="XM_062828970.1"/>
</dbReference>
<evidence type="ECO:0000313" key="4">
    <source>
        <dbReference type="Proteomes" id="UP001278500"/>
    </source>
</evidence>
<keyword evidence="4" id="KW-1185">Reference proteome</keyword>
<evidence type="ECO:0000256" key="2">
    <source>
        <dbReference type="SAM" id="Phobius"/>
    </source>
</evidence>
<evidence type="ECO:0000256" key="1">
    <source>
        <dbReference type="SAM" id="MobiDB-lite"/>
    </source>
</evidence>
<keyword evidence="2" id="KW-0812">Transmembrane</keyword>
<feature type="compositionally biased region" description="Basic and acidic residues" evidence="1">
    <location>
        <begin position="26"/>
        <end position="35"/>
    </location>
</feature>
<gene>
    <name evidence="3" type="ORF">B0H65DRAFT_532952</name>
</gene>
<feature type="compositionally biased region" description="Basic and acidic residues" evidence="1">
    <location>
        <begin position="308"/>
        <end position="353"/>
    </location>
</feature>
<feature type="region of interest" description="Disordered" evidence="1">
    <location>
        <begin position="1"/>
        <end position="35"/>
    </location>
</feature>
<comment type="caution">
    <text evidence="3">The sequence shown here is derived from an EMBL/GenBank/DDBJ whole genome shotgun (WGS) entry which is preliminary data.</text>
</comment>
<keyword evidence="2" id="KW-1133">Transmembrane helix</keyword>
<sequence>MTSWRQGEGVRIQPQSGTHHQAQRPFQEREKRRHDNWDIGVYDGVSKKGTPSYLPKHSTKRTAVTTTRCTSLFVPRPKETLAVHNSTRKPQLRKQRDMVIGLLVIAGIPTTIGVCEALSAQKKANNAAKEKAKFHLTASISLDGGPPEECFCVLRDGRLWIDHPDYPMPGHKFMGYYFTYPSEEKHLGMVSTIADDPPMLNWIYCDKETGMVRHGGRQATIGHTIGPWYWSNDETWLTLEGDTLQFVAVQDEETQRWCVYWDKDRKIRGSGGSYVGDEDYSDEYSEEDEDEEESEEEDDPEFSESETEEPRKPTKTSEREPKQEAGKVEGQKIRGGENEGKKNDEKTEDKQDGGEAPALQQVQKSVKWVPILLRRRMQLGMESRYVKGANG</sequence>
<feature type="region of interest" description="Disordered" evidence="1">
    <location>
        <begin position="271"/>
        <end position="364"/>
    </location>
</feature>
<evidence type="ECO:0000313" key="3">
    <source>
        <dbReference type="EMBL" id="KAK3338268.1"/>
    </source>
</evidence>
<dbReference type="AlphaFoldDB" id="A0AAE0MNK8"/>
<dbReference type="Proteomes" id="UP001278500">
    <property type="component" value="Unassembled WGS sequence"/>
</dbReference>
<organism evidence="3 4">
    <name type="scientific">Neurospora tetraspora</name>
    <dbReference type="NCBI Taxonomy" id="94610"/>
    <lineage>
        <taxon>Eukaryota</taxon>
        <taxon>Fungi</taxon>
        <taxon>Dikarya</taxon>
        <taxon>Ascomycota</taxon>
        <taxon>Pezizomycotina</taxon>
        <taxon>Sordariomycetes</taxon>
        <taxon>Sordariomycetidae</taxon>
        <taxon>Sordariales</taxon>
        <taxon>Sordariaceae</taxon>
        <taxon>Neurospora</taxon>
    </lineage>
</organism>
<reference evidence="3" key="2">
    <citation type="submission" date="2023-06" db="EMBL/GenBank/DDBJ databases">
        <authorList>
            <consortium name="Lawrence Berkeley National Laboratory"/>
            <person name="Haridas S."/>
            <person name="Hensen N."/>
            <person name="Bonometti L."/>
            <person name="Westerberg I."/>
            <person name="Brannstrom I.O."/>
            <person name="Guillou S."/>
            <person name="Cros-Aarteil S."/>
            <person name="Calhoun S."/>
            <person name="Kuo A."/>
            <person name="Mondo S."/>
            <person name="Pangilinan J."/>
            <person name="Riley R."/>
            <person name="Labutti K."/>
            <person name="Andreopoulos B."/>
            <person name="Lipzen A."/>
            <person name="Chen C."/>
            <person name="Yanf M."/>
            <person name="Daum C."/>
            <person name="Ng V."/>
            <person name="Clum A."/>
            <person name="Steindorff A."/>
            <person name="Ohm R."/>
            <person name="Martin F."/>
            <person name="Silar P."/>
            <person name="Natvig D."/>
            <person name="Lalanne C."/>
            <person name="Gautier V."/>
            <person name="Ament-Velasquez S.L."/>
            <person name="Kruys A."/>
            <person name="Hutchinson M.I."/>
            <person name="Powell A.J."/>
            <person name="Barry K."/>
            <person name="Miller A.N."/>
            <person name="Grigoriev I.V."/>
            <person name="Debuchy R."/>
            <person name="Gladieux P."/>
            <person name="Thoren M.H."/>
            <person name="Johannesson H."/>
        </authorList>
    </citation>
    <scope>NUCLEOTIDE SEQUENCE</scope>
    <source>
        <strain evidence="3">CBS 560.94</strain>
    </source>
</reference>
<proteinExistence type="predicted"/>
<dbReference type="PANTHER" id="PTHR38049">
    <property type="entry name" value="RICIN B LECTIN DOMAIN-CONTAINING PROTEIN"/>
    <property type="match status" value="1"/>
</dbReference>
<dbReference type="EMBL" id="JAUEPP010000008">
    <property type="protein sequence ID" value="KAK3338268.1"/>
    <property type="molecule type" value="Genomic_DNA"/>
</dbReference>
<feature type="transmembrane region" description="Helical" evidence="2">
    <location>
        <begin position="98"/>
        <end position="119"/>
    </location>
</feature>
<dbReference type="PANTHER" id="PTHR38049:SF1">
    <property type="entry name" value="PROTEIN KINASE DOMAIN-CONTAINING PROTEIN"/>
    <property type="match status" value="1"/>
</dbReference>
<protein>
    <submittedName>
        <fullName evidence="3">Uncharacterized protein</fullName>
    </submittedName>
</protein>
<accession>A0AAE0MNK8</accession>
<keyword evidence="2" id="KW-0472">Membrane</keyword>
<reference evidence="3" key="1">
    <citation type="journal article" date="2023" name="Mol. Phylogenet. Evol.">
        <title>Genome-scale phylogeny and comparative genomics of the fungal order Sordariales.</title>
        <authorList>
            <person name="Hensen N."/>
            <person name="Bonometti L."/>
            <person name="Westerberg I."/>
            <person name="Brannstrom I.O."/>
            <person name="Guillou S."/>
            <person name="Cros-Aarteil S."/>
            <person name="Calhoun S."/>
            <person name="Haridas S."/>
            <person name="Kuo A."/>
            <person name="Mondo S."/>
            <person name="Pangilinan J."/>
            <person name="Riley R."/>
            <person name="LaButti K."/>
            <person name="Andreopoulos B."/>
            <person name="Lipzen A."/>
            <person name="Chen C."/>
            <person name="Yan M."/>
            <person name="Daum C."/>
            <person name="Ng V."/>
            <person name="Clum A."/>
            <person name="Steindorff A."/>
            <person name="Ohm R.A."/>
            <person name="Martin F."/>
            <person name="Silar P."/>
            <person name="Natvig D.O."/>
            <person name="Lalanne C."/>
            <person name="Gautier V."/>
            <person name="Ament-Velasquez S.L."/>
            <person name="Kruys A."/>
            <person name="Hutchinson M.I."/>
            <person name="Powell A.J."/>
            <person name="Barry K."/>
            <person name="Miller A.N."/>
            <person name="Grigoriev I.V."/>
            <person name="Debuchy R."/>
            <person name="Gladieux P."/>
            <person name="Hiltunen Thoren M."/>
            <person name="Johannesson H."/>
        </authorList>
    </citation>
    <scope>NUCLEOTIDE SEQUENCE</scope>
    <source>
        <strain evidence="3">CBS 560.94</strain>
    </source>
</reference>
<name>A0AAE0MNK8_9PEZI</name>
<dbReference type="GeneID" id="87866124"/>
<feature type="compositionally biased region" description="Acidic residues" evidence="1">
    <location>
        <begin position="276"/>
        <end position="307"/>
    </location>
</feature>